<dbReference type="Proteomes" id="UP000291302">
    <property type="component" value="Unassembled WGS sequence"/>
</dbReference>
<dbReference type="RefSeq" id="WP_130806707.1">
    <property type="nucleotide sequence ID" value="NZ_SILG01000001.1"/>
</dbReference>
<gene>
    <name evidence="1" type="ORF">ELH03_17365</name>
</gene>
<organism evidence="1 2">
    <name type="scientific">Rhizobium beringeri</name>
    <dbReference type="NCBI Taxonomy" id="3019934"/>
    <lineage>
        <taxon>Bacteria</taxon>
        <taxon>Pseudomonadati</taxon>
        <taxon>Pseudomonadota</taxon>
        <taxon>Alphaproteobacteria</taxon>
        <taxon>Hyphomicrobiales</taxon>
        <taxon>Rhizobiaceae</taxon>
        <taxon>Rhizobium/Agrobacterium group</taxon>
        <taxon>Rhizobium</taxon>
    </lineage>
</organism>
<dbReference type="EMBL" id="SILG01000001">
    <property type="protein sequence ID" value="TBE72406.1"/>
    <property type="molecule type" value="Genomic_DNA"/>
</dbReference>
<sequence>MAKITVYRVRRYDITTDNYVDSRRLMTDKGARMICSEIIRSTAVEIDEGDLESGEEWTPIGYVPKGNGDGIPAQVFPG</sequence>
<protein>
    <submittedName>
        <fullName evidence="1">Uncharacterized protein</fullName>
    </submittedName>
</protein>
<name>A0ABY1XZ50_9HYPH</name>
<evidence type="ECO:0000313" key="2">
    <source>
        <dbReference type="Proteomes" id="UP000291302"/>
    </source>
</evidence>
<keyword evidence="2" id="KW-1185">Reference proteome</keyword>
<accession>A0ABY1XZ50</accession>
<reference evidence="1 2" key="1">
    <citation type="submission" date="2019-02" db="EMBL/GenBank/DDBJ databases">
        <title>The genomic architecture of introgression among sibling species of bacteria.</title>
        <authorList>
            <person name="Cavassim M.I.A."/>
            <person name="Moeskjaer S."/>
            <person name="Moslemi C."/>
            <person name="Fields B."/>
            <person name="Bachmann A."/>
            <person name="Vilhjalmsson B."/>
            <person name="Schierup M.H."/>
            <person name="Young J.P.W."/>
            <person name="Andersen S.U."/>
        </authorList>
    </citation>
    <scope>NUCLEOTIDE SEQUENCE [LARGE SCALE GENOMIC DNA]</scope>
    <source>
        <strain evidence="1 2">SM51</strain>
    </source>
</reference>
<evidence type="ECO:0000313" key="1">
    <source>
        <dbReference type="EMBL" id="TBE72406.1"/>
    </source>
</evidence>
<comment type="caution">
    <text evidence="1">The sequence shown here is derived from an EMBL/GenBank/DDBJ whole genome shotgun (WGS) entry which is preliminary data.</text>
</comment>
<proteinExistence type="predicted"/>